<feature type="transmembrane region" description="Helical" evidence="5">
    <location>
        <begin position="200"/>
        <end position="217"/>
    </location>
</feature>
<accession>A0ABS6JD70</accession>
<dbReference type="InterPro" id="IPR004710">
    <property type="entry name" value="Bilac:Na_transpt"/>
</dbReference>
<dbReference type="InterPro" id="IPR002657">
    <property type="entry name" value="BilAc:Na_symport/Acr3"/>
</dbReference>
<protein>
    <submittedName>
        <fullName evidence="6">Bile acid:sodium symporter family protein</fullName>
    </submittedName>
</protein>
<feature type="transmembrane region" description="Helical" evidence="5">
    <location>
        <begin position="96"/>
        <end position="118"/>
    </location>
</feature>
<organism evidence="6 7">
    <name type="scientific">Evansella tamaricis</name>
    <dbReference type="NCBI Taxonomy" id="2069301"/>
    <lineage>
        <taxon>Bacteria</taxon>
        <taxon>Bacillati</taxon>
        <taxon>Bacillota</taxon>
        <taxon>Bacilli</taxon>
        <taxon>Bacillales</taxon>
        <taxon>Bacillaceae</taxon>
        <taxon>Evansella</taxon>
    </lineage>
</organism>
<comment type="subcellular location">
    <subcellularLocation>
        <location evidence="1">Membrane</location>
        <topology evidence="1">Multi-pass membrane protein</topology>
    </subcellularLocation>
</comment>
<keyword evidence="4 5" id="KW-0472">Membrane</keyword>
<evidence type="ECO:0000256" key="3">
    <source>
        <dbReference type="ARBA" id="ARBA00022989"/>
    </source>
</evidence>
<dbReference type="Pfam" id="PF01758">
    <property type="entry name" value="SBF"/>
    <property type="match status" value="1"/>
</dbReference>
<dbReference type="RefSeq" id="WP_217065590.1">
    <property type="nucleotide sequence ID" value="NZ_JAHQCS010000079.1"/>
</dbReference>
<evidence type="ECO:0000256" key="4">
    <source>
        <dbReference type="ARBA" id="ARBA00023136"/>
    </source>
</evidence>
<evidence type="ECO:0000256" key="5">
    <source>
        <dbReference type="SAM" id="Phobius"/>
    </source>
</evidence>
<feature type="transmembrane region" description="Helical" evidence="5">
    <location>
        <begin position="125"/>
        <end position="146"/>
    </location>
</feature>
<sequence>MLETINRFLQKWMLLIAPSAVILGVTIFSWLSSYSYLVKWVFAFISFVSCLGLNIRSIRKAVMRPFPIIVCLVLLQLIMPSLAYGIANVFFANDPYIIMGFVLAYIIPTGVVSLMWVSTYNGNRALTLTIVLINTLLSPLLVPYLLHFFIGTQVSMDTYGLMIGLFWMIVAPSILGVLVTRFLKEKINKTASFLSPFSKFALIFVILVNGAVVAPYFRSFDGTVILIAVLVFIIACIGFIMGFFTARIFKWEKGVVLSIMYNTGMRNNGAGAALAVAFFPPSAAFPIVTAILFQQFLASIFGRLANYYFHVMRRRIDRRQNGLTGI</sequence>
<proteinExistence type="predicted"/>
<feature type="transmembrane region" description="Helical" evidence="5">
    <location>
        <begin position="267"/>
        <end position="285"/>
    </location>
</feature>
<evidence type="ECO:0000256" key="2">
    <source>
        <dbReference type="ARBA" id="ARBA00022692"/>
    </source>
</evidence>
<evidence type="ECO:0000313" key="7">
    <source>
        <dbReference type="Proteomes" id="UP000784880"/>
    </source>
</evidence>
<name>A0ABS6JD70_9BACI</name>
<keyword evidence="2 5" id="KW-0812">Transmembrane</keyword>
<keyword evidence="3 5" id="KW-1133">Transmembrane helix</keyword>
<keyword evidence="7" id="KW-1185">Reference proteome</keyword>
<evidence type="ECO:0000256" key="1">
    <source>
        <dbReference type="ARBA" id="ARBA00004141"/>
    </source>
</evidence>
<feature type="transmembrane region" description="Helical" evidence="5">
    <location>
        <begin position="158"/>
        <end position="179"/>
    </location>
</feature>
<dbReference type="PANTHER" id="PTHR10361:SF28">
    <property type="entry name" value="P3 PROTEIN-RELATED"/>
    <property type="match status" value="1"/>
</dbReference>
<dbReference type="EMBL" id="JAHQCS010000079">
    <property type="protein sequence ID" value="MBU9711614.1"/>
    <property type="molecule type" value="Genomic_DNA"/>
</dbReference>
<feature type="transmembrane region" description="Helical" evidence="5">
    <location>
        <begin position="12"/>
        <end position="31"/>
    </location>
</feature>
<gene>
    <name evidence="6" type="ORF">KS419_07690</name>
</gene>
<dbReference type="PANTHER" id="PTHR10361">
    <property type="entry name" value="SODIUM-BILE ACID COTRANSPORTER"/>
    <property type="match status" value="1"/>
</dbReference>
<feature type="transmembrane region" description="Helical" evidence="5">
    <location>
        <begin position="223"/>
        <end position="246"/>
    </location>
</feature>
<feature type="transmembrane region" description="Helical" evidence="5">
    <location>
        <begin position="67"/>
        <end position="90"/>
    </location>
</feature>
<dbReference type="Proteomes" id="UP000784880">
    <property type="component" value="Unassembled WGS sequence"/>
</dbReference>
<feature type="transmembrane region" description="Helical" evidence="5">
    <location>
        <begin position="37"/>
        <end position="55"/>
    </location>
</feature>
<comment type="caution">
    <text evidence="6">The sequence shown here is derived from an EMBL/GenBank/DDBJ whole genome shotgun (WGS) entry which is preliminary data.</text>
</comment>
<reference evidence="6 7" key="1">
    <citation type="submission" date="2021-06" db="EMBL/GenBank/DDBJ databases">
        <title>Bacillus sp. RD4P76, an endophyte from a halophyte.</title>
        <authorList>
            <person name="Sun J.-Q."/>
        </authorList>
    </citation>
    <scope>NUCLEOTIDE SEQUENCE [LARGE SCALE GENOMIC DNA]</scope>
    <source>
        <strain evidence="6 7">CGMCC 1.15917</strain>
    </source>
</reference>
<evidence type="ECO:0000313" key="6">
    <source>
        <dbReference type="EMBL" id="MBU9711614.1"/>
    </source>
</evidence>